<dbReference type="EMBL" id="CP097320">
    <property type="protein sequence ID" value="UQX09931.1"/>
    <property type="molecule type" value="Genomic_DNA"/>
</dbReference>
<evidence type="ECO:0000313" key="1">
    <source>
        <dbReference type="EMBL" id="UQX09931.1"/>
    </source>
</evidence>
<organism evidence="1 2">
    <name type="scientific">Candidatus Mycobacterium methanotrophicum</name>
    <dbReference type="NCBI Taxonomy" id="2943498"/>
    <lineage>
        <taxon>Bacteria</taxon>
        <taxon>Bacillati</taxon>
        <taxon>Actinomycetota</taxon>
        <taxon>Actinomycetes</taxon>
        <taxon>Mycobacteriales</taxon>
        <taxon>Mycobacteriaceae</taxon>
        <taxon>Mycobacterium</taxon>
    </lineage>
</organism>
<sequence>MPTVIGVSFAKAFYEPPISCRQPKQPGDQLAFDDLDGWRLHAIITNVTA</sequence>
<proteinExistence type="predicted"/>
<gene>
    <name evidence="1" type="ORF">M5I08_16990</name>
</gene>
<evidence type="ECO:0000313" key="2">
    <source>
        <dbReference type="Proteomes" id="UP001056610"/>
    </source>
</evidence>
<protein>
    <submittedName>
        <fullName evidence="1">Uncharacterized protein</fullName>
    </submittedName>
</protein>
<dbReference type="Proteomes" id="UP001056610">
    <property type="component" value="Chromosome"/>
</dbReference>
<reference evidence="1" key="1">
    <citation type="submission" date="2022-05" db="EMBL/GenBank/DDBJ databases">
        <title>A methanotrophic Mycobacterium dominates a cave microbial ecosystem.</title>
        <authorList>
            <person name="Van Spanning R.J.M."/>
            <person name="Guan Q."/>
            <person name="Melkonian C."/>
            <person name="Gallant J."/>
            <person name="Polerecky L."/>
            <person name="Flot J.-F."/>
            <person name="Brandt B.W."/>
            <person name="Braster M."/>
            <person name="Iturbe Espinoza P."/>
            <person name="Aerts J."/>
            <person name="Meima-Franke M."/>
            <person name="Piersma S.R."/>
            <person name="Bunduc C."/>
            <person name="Ummels R."/>
            <person name="Pain A."/>
            <person name="Fleming E.J."/>
            <person name="van der Wel N."/>
            <person name="Gherman V.D."/>
            <person name="Sarbu S.M."/>
            <person name="Bodelier P.L.E."/>
            <person name="Bitter W."/>
        </authorList>
    </citation>
    <scope>NUCLEOTIDE SEQUENCE</scope>
    <source>
        <strain evidence="1">Sulfur Cave</strain>
    </source>
</reference>
<dbReference type="RefSeq" id="WP_219070402.1">
    <property type="nucleotide sequence ID" value="NZ_CAJUXY010000089.1"/>
</dbReference>
<accession>A0ABY4QIW0</accession>
<name>A0ABY4QIW0_9MYCO</name>
<keyword evidence="2" id="KW-1185">Reference proteome</keyword>